<dbReference type="GO" id="GO:0000287">
    <property type="term" value="F:magnesium ion binding"/>
    <property type="evidence" value="ECO:0007669"/>
    <property type="project" value="InterPro"/>
</dbReference>
<accession>A0A1R2CU16</accession>
<dbReference type="Pfam" id="PF05822">
    <property type="entry name" value="UMPH-1"/>
    <property type="match status" value="1"/>
</dbReference>
<dbReference type="EC" id="3.1.3.5" evidence="3"/>
<dbReference type="InterPro" id="IPR023214">
    <property type="entry name" value="HAD_sf"/>
</dbReference>
<evidence type="ECO:0000256" key="3">
    <source>
        <dbReference type="ARBA" id="ARBA00012643"/>
    </source>
</evidence>
<dbReference type="EMBL" id="MPUH01000061">
    <property type="protein sequence ID" value="OMJ92460.1"/>
    <property type="molecule type" value="Genomic_DNA"/>
</dbReference>
<name>A0A1R2CU16_9CILI</name>
<keyword evidence="4" id="KW-0479">Metal-binding</keyword>
<dbReference type="AlphaFoldDB" id="A0A1R2CU16"/>
<evidence type="ECO:0000256" key="1">
    <source>
        <dbReference type="ARBA" id="ARBA00000815"/>
    </source>
</evidence>
<dbReference type="InterPro" id="IPR036412">
    <property type="entry name" value="HAD-like_sf"/>
</dbReference>
<evidence type="ECO:0000256" key="7">
    <source>
        <dbReference type="ARBA" id="ARBA00022842"/>
    </source>
</evidence>
<evidence type="ECO:0000313" key="9">
    <source>
        <dbReference type="EMBL" id="OMJ92460.1"/>
    </source>
</evidence>
<dbReference type="GO" id="GO:0005737">
    <property type="term" value="C:cytoplasm"/>
    <property type="evidence" value="ECO:0007669"/>
    <property type="project" value="InterPro"/>
</dbReference>
<keyword evidence="6" id="KW-0378">Hydrolase</keyword>
<dbReference type="SUPFAM" id="SSF56784">
    <property type="entry name" value="HAD-like"/>
    <property type="match status" value="1"/>
</dbReference>
<evidence type="ECO:0000256" key="8">
    <source>
        <dbReference type="ARBA" id="ARBA00023080"/>
    </source>
</evidence>
<evidence type="ECO:0000256" key="2">
    <source>
        <dbReference type="ARBA" id="ARBA00008389"/>
    </source>
</evidence>
<comment type="similarity">
    <text evidence="2">Belongs to the pyrimidine 5'-nucleotidase family.</text>
</comment>
<keyword evidence="10" id="KW-1185">Reference proteome</keyword>
<keyword evidence="5" id="KW-0547">Nucleotide-binding</keyword>
<comment type="catalytic activity">
    <reaction evidence="1">
        <text>a ribonucleoside 5'-phosphate + H2O = a ribonucleoside + phosphate</text>
        <dbReference type="Rhea" id="RHEA:12484"/>
        <dbReference type="ChEBI" id="CHEBI:15377"/>
        <dbReference type="ChEBI" id="CHEBI:18254"/>
        <dbReference type="ChEBI" id="CHEBI:43474"/>
        <dbReference type="ChEBI" id="CHEBI:58043"/>
        <dbReference type="EC" id="3.1.3.5"/>
    </reaction>
</comment>
<protein>
    <recommendedName>
        <fullName evidence="3">5'-nucleotidase</fullName>
        <ecNumber evidence="3">3.1.3.5</ecNumber>
    </recommendedName>
</protein>
<dbReference type="GO" id="GO:0000166">
    <property type="term" value="F:nucleotide binding"/>
    <property type="evidence" value="ECO:0007669"/>
    <property type="project" value="UniProtKB-KW"/>
</dbReference>
<evidence type="ECO:0000313" key="10">
    <source>
        <dbReference type="Proteomes" id="UP000187209"/>
    </source>
</evidence>
<evidence type="ECO:0000256" key="6">
    <source>
        <dbReference type="ARBA" id="ARBA00022801"/>
    </source>
</evidence>
<dbReference type="PANTHER" id="PTHR13045">
    <property type="entry name" value="5'-NUCLEOTIDASE"/>
    <property type="match status" value="1"/>
</dbReference>
<sequence length="303" mass="35221">MPRNLVAGPTHEEDIIIFDNDNFLNKLRKFVQYGSEHVEVISDFDMTFTRYKTNGVKGVSTYQLIQASVLSPERASYVKSLYERYHPIEIDPNVPLDLKEKHMQDWWEKSNDTLLQEGFLEANMVDYVFRSTHYFRYGLPEFLNKCREKLTPITILSGGLGNLIDASLQQITPCHNINVISNYIQFDVTGKSVCFRHPEVRANKSSFLVGRKVRRNVIVIGDLPSDVKMVEHVNYECCLKIGFLNDPKVYNMDNYREVFDVVILNDGDFTFINMLLSLIHKEKYELPTRSHLNPLFRELLLSI</sequence>
<dbReference type="Proteomes" id="UP000187209">
    <property type="component" value="Unassembled WGS sequence"/>
</dbReference>
<organism evidence="9 10">
    <name type="scientific">Stentor coeruleus</name>
    <dbReference type="NCBI Taxonomy" id="5963"/>
    <lineage>
        <taxon>Eukaryota</taxon>
        <taxon>Sar</taxon>
        <taxon>Alveolata</taxon>
        <taxon>Ciliophora</taxon>
        <taxon>Postciliodesmatophora</taxon>
        <taxon>Heterotrichea</taxon>
        <taxon>Heterotrichida</taxon>
        <taxon>Stentoridae</taxon>
        <taxon>Stentor</taxon>
    </lineage>
</organism>
<evidence type="ECO:0000256" key="5">
    <source>
        <dbReference type="ARBA" id="ARBA00022741"/>
    </source>
</evidence>
<dbReference type="GO" id="GO:0008253">
    <property type="term" value="F:5'-nucleotidase activity"/>
    <property type="evidence" value="ECO:0007669"/>
    <property type="project" value="UniProtKB-EC"/>
</dbReference>
<dbReference type="Gene3D" id="3.40.50.1000">
    <property type="entry name" value="HAD superfamily/HAD-like"/>
    <property type="match status" value="1"/>
</dbReference>
<dbReference type="OrthoDB" id="10014216at2759"/>
<gene>
    <name evidence="9" type="ORF">SteCoe_4800</name>
</gene>
<dbReference type="PANTHER" id="PTHR13045:SF0">
    <property type="entry name" value="7-METHYLGUANOSINE PHOSPHATE-SPECIFIC 5'-NUCLEOTIDASE"/>
    <property type="match status" value="1"/>
</dbReference>
<dbReference type="Gene3D" id="1.10.150.340">
    <property type="entry name" value="Pyrimidine 5'-nucleotidase (UMPH-1), N-terminal domain"/>
    <property type="match status" value="1"/>
</dbReference>
<keyword evidence="8" id="KW-0546">Nucleotide metabolism</keyword>
<dbReference type="InterPro" id="IPR006434">
    <property type="entry name" value="Pyrimidine_nucleotidase_eu"/>
</dbReference>
<reference evidence="9 10" key="1">
    <citation type="submission" date="2016-11" db="EMBL/GenBank/DDBJ databases">
        <title>The macronuclear genome of Stentor coeruleus: a giant cell with tiny introns.</title>
        <authorList>
            <person name="Slabodnick M."/>
            <person name="Ruby J.G."/>
            <person name="Reiff S.B."/>
            <person name="Swart E.C."/>
            <person name="Gosai S."/>
            <person name="Prabakaran S."/>
            <person name="Witkowska E."/>
            <person name="Larue G.E."/>
            <person name="Fisher S."/>
            <person name="Freeman R.M."/>
            <person name="Gunawardena J."/>
            <person name="Chu W."/>
            <person name="Stover N.A."/>
            <person name="Gregory B.D."/>
            <person name="Nowacki M."/>
            <person name="Derisi J."/>
            <person name="Roy S.W."/>
            <person name="Marshall W.F."/>
            <person name="Sood P."/>
        </authorList>
    </citation>
    <scope>NUCLEOTIDE SEQUENCE [LARGE SCALE GENOMIC DNA]</scope>
    <source>
        <strain evidence="9">WM001</strain>
    </source>
</reference>
<keyword evidence="7" id="KW-0460">Magnesium</keyword>
<dbReference type="GO" id="GO:0009117">
    <property type="term" value="P:nucleotide metabolic process"/>
    <property type="evidence" value="ECO:0007669"/>
    <property type="project" value="UniProtKB-KW"/>
</dbReference>
<comment type="caution">
    <text evidence="9">The sequence shown here is derived from an EMBL/GenBank/DDBJ whole genome shotgun (WGS) entry which is preliminary data.</text>
</comment>
<evidence type="ECO:0000256" key="4">
    <source>
        <dbReference type="ARBA" id="ARBA00022723"/>
    </source>
</evidence>
<proteinExistence type="inferred from homology"/>